<dbReference type="PANTHER" id="PTHR42983:SF1">
    <property type="entry name" value="IRON-MOLYBDENUM PROTEIN"/>
    <property type="match status" value="1"/>
</dbReference>
<evidence type="ECO:0000313" key="2">
    <source>
        <dbReference type="EMBL" id="QUH27682.1"/>
    </source>
</evidence>
<dbReference type="AlphaFoldDB" id="A0A8J8SAH6"/>
<dbReference type="Gene3D" id="3.30.420.130">
    <property type="entry name" value="Dinitrogenase iron-molybdenum cofactor biosynthesis domain"/>
    <property type="match status" value="1"/>
</dbReference>
<accession>A0A8J8SAH6</accession>
<organism evidence="2 3">
    <name type="scientific">Vallitalea guaymasensis</name>
    <dbReference type="NCBI Taxonomy" id="1185412"/>
    <lineage>
        <taxon>Bacteria</taxon>
        <taxon>Bacillati</taxon>
        <taxon>Bacillota</taxon>
        <taxon>Clostridia</taxon>
        <taxon>Lachnospirales</taxon>
        <taxon>Vallitaleaceae</taxon>
        <taxon>Vallitalea</taxon>
    </lineage>
</organism>
<dbReference type="InterPro" id="IPR003731">
    <property type="entry name" value="Di-Nase_FeMo-co_biosynth"/>
</dbReference>
<dbReference type="SUPFAM" id="SSF53146">
    <property type="entry name" value="Nitrogenase accessory factor-like"/>
    <property type="match status" value="1"/>
</dbReference>
<evidence type="ECO:0000259" key="1">
    <source>
        <dbReference type="Pfam" id="PF02579"/>
    </source>
</evidence>
<dbReference type="EMBL" id="CP058561">
    <property type="protein sequence ID" value="QUH27682.1"/>
    <property type="molecule type" value="Genomic_DNA"/>
</dbReference>
<dbReference type="InterPro" id="IPR033913">
    <property type="entry name" value="MTH1175_dom"/>
</dbReference>
<protein>
    <submittedName>
        <fullName evidence="2">NifB/NifX family molybdenum-iron cluster-binding protein</fullName>
    </submittedName>
</protein>
<gene>
    <name evidence="2" type="ORF">HYG85_01625</name>
</gene>
<dbReference type="RefSeq" id="WP_113671116.1">
    <property type="nucleotide sequence ID" value="NZ_CAJXUH010000011.1"/>
</dbReference>
<reference evidence="2 3" key="1">
    <citation type="submission" date="2020-07" db="EMBL/GenBank/DDBJ databases">
        <title>Vallitalea guaymasensis genome.</title>
        <authorList>
            <person name="Postec A."/>
        </authorList>
    </citation>
    <scope>NUCLEOTIDE SEQUENCE [LARGE SCALE GENOMIC DNA]</scope>
    <source>
        <strain evidence="2 3">Ra1766G1</strain>
    </source>
</reference>
<dbReference type="Proteomes" id="UP000677305">
    <property type="component" value="Chromosome"/>
</dbReference>
<dbReference type="Pfam" id="PF02579">
    <property type="entry name" value="Nitro_FeMo-Co"/>
    <property type="match status" value="1"/>
</dbReference>
<feature type="domain" description="Dinitrogenase iron-molybdenum cofactor biosynthesis" evidence="1">
    <location>
        <begin position="9"/>
        <end position="96"/>
    </location>
</feature>
<keyword evidence="3" id="KW-1185">Reference proteome</keyword>
<sequence length="119" mass="12788">MKVAIAKEGNVVSGHFGYCEGFQIYEVENNQVKDTTLVANPGHKPGFLPRFLGEKNVNVIIAGGMGATAQQLFNENNISVIVGASGELDEVIKSYLDGKLESTGSVCHDHSHHDEGCEE</sequence>
<dbReference type="InterPro" id="IPR036105">
    <property type="entry name" value="DiNase_FeMo-co_biosyn_sf"/>
</dbReference>
<evidence type="ECO:0000313" key="3">
    <source>
        <dbReference type="Proteomes" id="UP000677305"/>
    </source>
</evidence>
<name>A0A8J8SAH6_9FIRM</name>
<dbReference type="KEGG" id="vgu:HYG85_01625"/>
<proteinExistence type="predicted"/>
<dbReference type="CDD" id="cd00851">
    <property type="entry name" value="MTH1175"/>
    <property type="match status" value="1"/>
</dbReference>
<dbReference type="PANTHER" id="PTHR42983">
    <property type="entry name" value="DINITROGENASE IRON-MOLYBDENUM COFACTOR PROTEIN-RELATED"/>
    <property type="match status" value="1"/>
</dbReference>
<dbReference type="OrthoDB" id="280278at2"/>